<keyword evidence="1" id="KW-0472">Membrane</keyword>
<dbReference type="InterPro" id="IPR021214">
    <property type="entry name" value="DUF2568"/>
</dbReference>
<proteinExistence type="predicted"/>
<feature type="transmembrane region" description="Helical" evidence="1">
    <location>
        <begin position="36"/>
        <end position="56"/>
    </location>
</feature>
<keyword evidence="1" id="KW-1133">Transmembrane helix</keyword>
<evidence type="ECO:0000313" key="3">
    <source>
        <dbReference type="Proteomes" id="UP001164963"/>
    </source>
</evidence>
<feature type="transmembrane region" description="Helical" evidence="1">
    <location>
        <begin position="93"/>
        <end position="112"/>
    </location>
</feature>
<evidence type="ECO:0000256" key="1">
    <source>
        <dbReference type="SAM" id="Phobius"/>
    </source>
</evidence>
<dbReference type="EMBL" id="CP098740">
    <property type="protein sequence ID" value="UZK58368.1"/>
    <property type="molecule type" value="Genomic_DNA"/>
</dbReference>
<keyword evidence="1" id="KW-0812">Transmembrane</keyword>
<reference evidence="2" key="1">
    <citation type="journal article" date="2022" name="Front. Microbiol.">
        <title>Mirubactin C rescues the lethal effect of cell wall biosynthesis mutations in Bacillus subtilis.</title>
        <authorList>
            <person name="Kepplinger B."/>
            <person name="Wen X."/>
            <person name="Tyler A.R."/>
            <person name="Kim B.Y."/>
            <person name="Brown J."/>
            <person name="Banks P."/>
            <person name="Dashti Y."/>
            <person name="Mackenzie E.S."/>
            <person name="Wills C."/>
            <person name="Kawai Y."/>
            <person name="Waldron K.J."/>
            <person name="Allenby N.E.E."/>
            <person name="Wu L.J."/>
            <person name="Hall M.J."/>
            <person name="Errington J."/>
        </authorList>
    </citation>
    <scope>NUCLEOTIDE SEQUENCE</scope>
    <source>
        <strain evidence="2">MDA8-470</strain>
    </source>
</reference>
<feature type="transmembrane region" description="Helical" evidence="1">
    <location>
        <begin position="68"/>
        <end position="87"/>
    </location>
</feature>
<keyword evidence="3" id="KW-1185">Reference proteome</keyword>
<evidence type="ECO:0000313" key="2">
    <source>
        <dbReference type="EMBL" id="UZK58368.1"/>
    </source>
</evidence>
<name>A0ABY6Q1P1_9ACTN</name>
<organism evidence="2 3">
    <name type="scientific">Streptomyces drozdowiczii</name>
    <dbReference type="NCBI Taxonomy" id="202862"/>
    <lineage>
        <taxon>Bacteria</taxon>
        <taxon>Bacillati</taxon>
        <taxon>Actinomycetota</taxon>
        <taxon>Actinomycetes</taxon>
        <taxon>Kitasatosporales</taxon>
        <taxon>Streptomycetaceae</taxon>
        <taxon>Streptomyces</taxon>
    </lineage>
</organism>
<dbReference type="Pfam" id="PF10823">
    <property type="entry name" value="DUF2568"/>
    <property type="match status" value="1"/>
</dbReference>
<feature type="transmembrane region" description="Helical" evidence="1">
    <location>
        <begin position="12"/>
        <end position="30"/>
    </location>
</feature>
<dbReference type="Proteomes" id="UP001164963">
    <property type="component" value="Chromosome"/>
</dbReference>
<sequence>MAGRPWWAANELLAFLLEMAALACLFWWGFSLAGNPAAQLLLGTAVLAAAIVLWALFAAPRARFRPPLVGVLAVKAAVLGGGALALYGVGHPVAAAVLGAVVVVNTALAETFRHRPAPAA</sequence>
<dbReference type="RefSeq" id="WP_265547029.1">
    <property type="nucleotide sequence ID" value="NZ_CP098740.1"/>
</dbReference>
<protein>
    <submittedName>
        <fullName evidence="2">YrdB family protein</fullName>
    </submittedName>
</protein>
<accession>A0ABY6Q1P1</accession>
<gene>
    <name evidence="2" type="ORF">NEH16_01850</name>
</gene>